<sequence>MKNDRFFDGFRNTYGRVLLVLLAAGWLLGGLLFTYNTSSGFVNYAVGVAVSVVAQQISVRFVFNTAGKPIVDEYQEARRNRAYRRAYGWVTGIVTGLVMTVLFYAYANVYFTDGYIPLIPTAFIHWNIGPYQVAVILVFLMGLFSLMPYFAWGFKGEPFRSKNEPNE</sequence>
<keyword evidence="1" id="KW-1133">Transmembrane helix</keyword>
<evidence type="ECO:0000256" key="1">
    <source>
        <dbReference type="SAM" id="Phobius"/>
    </source>
</evidence>
<gene>
    <name evidence="2" type="ORF">UFOPK1855_00891</name>
</gene>
<organism evidence="2">
    <name type="scientific">freshwater metagenome</name>
    <dbReference type="NCBI Taxonomy" id="449393"/>
    <lineage>
        <taxon>unclassified sequences</taxon>
        <taxon>metagenomes</taxon>
        <taxon>ecological metagenomes</taxon>
    </lineage>
</organism>
<dbReference type="AlphaFoldDB" id="A0A6J6I0U3"/>
<name>A0A6J6I0U3_9ZZZZ</name>
<keyword evidence="1" id="KW-0472">Membrane</keyword>
<feature type="transmembrane region" description="Helical" evidence="1">
    <location>
        <begin position="131"/>
        <end position="152"/>
    </location>
</feature>
<feature type="transmembrane region" description="Helical" evidence="1">
    <location>
        <begin position="12"/>
        <end position="35"/>
    </location>
</feature>
<protein>
    <submittedName>
        <fullName evidence="2">Unannotated protein</fullName>
    </submittedName>
</protein>
<proteinExistence type="predicted"/>
<accession>A0A6J6I0U3</accession>
<dbReference type="EMBL" id="CAEZUW010000160">
    <property type="protein sequence ID" value="CAB4619130.1"/>
    <property type="molecule type" value="Genomic_DNA"/>
</dbReference>
<feature type="transmembrane region" description="Helical" evidence="1">
    <location>
        <begin position="41"/>
        <end position="63"/>
    </location>
</feature>
<reference evidence="2" key="1">
    <citation type="submission" date="2020-05" db="EMBL/GenBank/DDBJ databases">
        <authorList>
            <person name="Chiriac C."/>
            <person name="Salcher M."/>
            <person name="Ghai R."/>
            <person name="Kavagutti S V."/>
        </authorList>
    </citation>
    <scope>NUCLEOTIDE SEQUENCE</scope>
</reference>
<evidence type="ECO:0000313" key="2">
    <source>
        <dbReference type="EMBL" id="CAB4619130.1"/>
    </source>
</evidence>
<feature type="transmembrane region" description="Helical" evidence="1">
    <location>
        <begin position="86"/>
        <end position="111"/>
    </location>
</feature>
<keyword evidence="1" id="KW-0812">Transmembrane</keyword>